<feature type="compositionally biased region" description="Low complexity" evidence="1">
    <location>
        <begin position="263"/>
        <end position="273"/>
    </location>
</feature>
<gene>
    <name evidence="2" type="ORF">Mgra_00009184</name>
</gene>
<name>A0A8S9ZDM1_9BILA</name>
<dbReference type="EMBL" id="JABEBT010000141">
    <property type="protein sequence ID" value="KAF7629290.1"/>
    <property type="molecule type" value="Genomic_DNA"/>
</dbReference>
<organism evidence="2 3">
    <name type="scientific">Meloidogyne graminicola</name>
    <dbReference type="NCBI Taxonomy" id="189291"/>
    <lineage>
        <taxon>Eukaryota</taxon>
        <taxon>Metazoa</taxon>
        <taxon>Ecdysozoa</taxon>
        <taxon>Nematoda</taxon>
        <taxon>Chromadorea</taxon>
        <taxon>Rhabditida</taxon>
        <taxon>Tylenchina</taxon>
        <taxon>Tylenchomorpha</taxon>
        <taxon>Tylenchoidea</taxon>
        <taxon>Meloidogynidae</taxon>
        <taxon>Meloidogyninae</taxon>
        <taxon>Meloidogyne</taxon>
    </lineage>
</organism>
<evidence type="ECO:0000313" key="2">
    <source>
        <dbReference type="EMBL" id="KAF7629290.1"/>
    </source>
</evidence>
<feature type="region of interest" description="Disordered" evidence="1">
    <location>
        <begin position="236"/>
        <end position="273"/>
    </location>
</feature>
<comment type="caution">
    <text evidence="2">The sequence shown here is derived from an EMBL/GenBank/DDBJ whole genome shotgun (WGS) entry which is preliminary data.</text>
</comment>
<feature type="region of interest" description="Disordered" evidence="1">
    <location>
        <begin position="447"/>
        <end position="485"/>
    </location>
</feature>
<accession>A0A8S9ZDM1</accession>
<feature type="region of interest" description="Disordered" evidence="1">
    <location>
        <begin position="296"/>
        <end position="348"/>
    </location>
</feature>
<dbReference type="AlphaFoldDB" id="A0A8S9ZDM1"/>
<evidence type="ECO:0000256" key="1">
    <source>
        <dbReference type="SAM" id="MobiDB-lite"/>
    </source>
</evidence>
<reference evidence="2" key="1">
    <citation type="journal article" date="2020" name="Ecol. Evol.">
        <title>Genome structure and content of the rice root-knot nematode (Meloidogyne graminicola).</title>
        <authorList>
            <person name="Phan N.T."/>
            <person name="Danchin E.G.J."/>
            <person name="Klopp C."/>
            <person name="Perfus-Barbeoch L."/>
            <person name="Kozlowski D.K."/>
            <person name="Koutsovoulos G.D."/>
            <person name="Lopez-Roques C."/>
            <person name="Bouchez O."/>
            <person name="Zahm M."/>
            <person name="Besnard G."/>
            <person name="Bellafiore S."/>
        </authorList>
    </citation>
    <scope>NUCLEOTIDE SEQUENCE</scope>
    <source>
        <strain evidence="2">VN-18</strain>
    </source>
</reference>
<feature type="compositionally biased region" description="Basic residues" evidence="1">
    <location>
        <begin position="576"/>
        <end position="587"/>
    </location>
</feature>
<feature type="compositionally biased region" description="Polar residues" evidence="1">
    <location>
        <begin position="331"/>
        <end position="348"/>
    </location>
</feature>
<feature type="region of interest" description="Disordered" evidence="1">
    <location>
        <begin position="555"/>
        <end position="588"/>
    </location>
</feature>
<feature type="region of interest" description="Disordered" evidence="1">
    <location>
        <begin position="1230"/>
        <end position="1259"/>
    </location>
</feature>
<dbReference type="OrthoDB" id="5903631at2759"/>
<sequence length="1259" mass="144159">MEQMKYQFDKISNSFPTMVSRNLTCDEIMPPLDDGESLVRIVRTVPSTIRLPRYQHQSSQEGFRNSISSNESGNGSSSKSSHFITFDERTVREVVTGQIKNSKLKNEQVTGLNRKNITGTPSVSSRVEGRPLVVNTYNHYGFYKITGSSSDRFNDDQKHINSLITPSNTTSKTTTNISSNSHNYLIKSPPVGNSNKTHGFSSSLDSKIIKVVDGSHLDNSVQQKYPQKVISSGNWALQQPTGSSIPYHSPQQSINDHGMQPKNISSLSSSVNSSFASHSYNSQQTLYSVVLQQPNQIDEETSTTRKPSKSPQKKLTITPHTSPRPGILVKNSWNNQTSSRTIGSPGTSSDDLFGITSLNKDISIIDNQIILNGSGIDELQRKRTRKQDFCDGESTIVNTSAPSDKFMMVEISGTRHRQPSSYVDISNSLLDSKKCIENNTTTLTSQTTDVSSFPSVFSPERIPKKRGRPKLSNASTEHQKQLQQKQQINLLNDNLISSPNNLYNSNNQHLQLPPSSPNSNVTVSVNFISPNSLFQQSSIKKPVETAAAFQTELKTKRKYQKKTPEFDPQTGEVMKKTRKKGPGRKSKREIELAAQQARESAILAEMGFPVSKSCGVFTSSAETIQSRQNFQQKNLGSPTASTNEITNNVIFENKIAVDEQMSINALCRFRTNSEHQQQKRRLTFSNFINSSSNETFPPFERPKFHSMSEKFRITHKDAVEHFQSSIASTSQQNYKQLTTSFSESDFNNLTNFFKYFEEEMDLFLLLNDDNDCLLDYKELLISLLNKKNEECILQKKLIQYKNTKNEQNKNESNDNNTINCNIFESQEEVKLAFDFLNLLPNACEYFNFIRIKMLGKYLYKQLSTEFNKNKILINKNKLPKLISLSSFNKKQTKNKNLLFEKKILEMLDFRSKGIDIFKLEKEEEFNYENSIIENVGINYLFDLLEKLFKKKDIYLDDEIIIEEENKIDNSLNELENRYNESLQYFIQNFNSLFVHSKTTSEHFVQNNENNNKKYSERRQSLAIKEENKSNNKTLKEPHKTNSLLFRPSNEFIEELFKDIIDIKLLQNCEEVEDQKEEDFTLNSSLPQDNLQLPTTSKKRYNQQQTNLTKIEENLNMATDINSPFMLMQNIDEQIDYTKNISIYSKEKLMNKYGKILERNKIINKSVKPIWSKQLNYCTSEQKNNFLEKQLQQTREICNTTINLLRDRSTLVDSCIDCINEFNQPQIVKEKNSTPEILNPTKKQQKKSSSSTSTCCTCLN</sequence>
<protein>
    <submittedName>
        <fullName evidence="2">Uncharacterized protein</fullName>
    </submittedName>
</protein>
<keyword evidence="3" id="KW-1185">Reference proteome</keyword>
<feature type="compositionally biased region" description="Polar residues" evidence="1">
    <location>
        <begin position="236"/>
        <end position="255"/>
    </location>
</feature>
<dbReference type="Proteomes" id="UP000605970">
    <property type="component" value="Unassembled WGS sequence"/>
</dbReference>
<proteinExistence type="predicted"/>
<feature type="compositionally biased region" description="Low complexity" evidence="1">
    <location>
        <begin position="65"/>
        <end position="81"/>
    </location>
</feature>
<evidence type="ECO:0000313" key="3">
    <source>
        <dbReference type="Proteomes" id="UP000605970"/>
    </source>
</evidence>
<feature type="region of interest" description="Disordered" evidence="1">
    <location>
        <begin position="52"/>
        <end position="82"/>
    </location>
</feature>